<dbReference type="RefSeq" id="WP_133803581.1">
    <property type="nucleotide sequence ID" value="NZ_SNWQ01000017.1"/>
</dbReference>
<dbReference type="OrthoDB" id="3463342at2"/>
<organism evidence="1 2">
    <name type="scientific">Kribbella caucasensis</name>
    <dbReference type="NCBI Taxonomy" id="2512215"/>
    <lineage>
        <taxon>Bacteria</taxon>
        <taxon>Bacillati</taxon>
        <taxon>Actinomycetota</taxon>
        <taxon>Actinomycetes</taxon>
        <taxon>Propionibacteriales</taxon>
        <taxon>Kribbellaceae</taxon>
        <taxon>Kribbella</taxon>
    </lineage>
</organism>
<sequence>MRRVARVLKLALSGLALGGLVAGVVALVYLEVFATRDYALSSGSLDKTCEEPGRTAFPAAPAYAGNGPHPIWIKDGSLTSKTKPMPAAWTPKPAEVQLIACEVGQTPGGYLGSCDFDWPEERTIRVTAMTYEFEVYEARTGRRIGKAPVQSISVLDCPSMAWIKMDDRPEILAPPGYQQFEAGLGEFVARPVG</sequence>
<dbReference type="Proteomes" id="UP000295388">
    <property type="component" value="Unassembled WGS sequence"/>
</dbReference>
<comment type="caution">
    <text evidence="1">The sequence shown here is derived from an EMBL/GenBank/DDBJ whole genome shotgun (WGS) entry which is preliminary data.</text>
</comment>
<gene>
    <name evidence="1" type="ORF">EV643_11781</name>
</gene>
<keyword evidence="2" id="KW-1185">Reference proteome</keyword>
<name>A0A4V3C947_9ACTN</name>
<protein>
    <submittedName>
        <fullName evidence="1">Uncharacterized protein</fullName>
    </submittedName>
</protein>
<evidence type="ECO:0000313" key="1">
    <source>
        <dbReference type="EMBL" id="TDO44058.1"/>
    </source>
</evidence>
<proteinExistence type="predicted"/>
<evidence type="ECO:0000313" key="2">
    <source>
        <dbReference type="Proteomes" id="UP000295388"/>
    </source>
</evidence>
<dbReference type="AlphaFoldDB" id="A0A4V3C947"/>
<dbReference type="EMBL" id="SNWQ01000017">
    <property type="protein sequence ID" value="TDO44058.1"/>
    <property type="molecule type" value="Genomic_DNA"/>
</dbReference>
<accession>A0A4V3C947</accession>
<reference evidence="1 2" key="1">
    <citation type="submission" date="2019-03" db="EMBL/GenBank/DDBJ databases">
        <title>Genomic Encyclopedia of Type Strains, Phase III (KMG-III): the genomes of soil and plant-associated and newly described type strains.</title>
        <authorList>
            <person name="Whitman W."/>
        </authorList>
    </citation>
    <scope>NUCLEOTIDE SEQUENCE [LARGE SCALE GENOMIC DNA]</scope>
    <source>
        <strain evidence="1 2">VKM Ac-2527</strain>
    </source>
</reference>